<feature type="transmembrane region" description="Helical" evidence="1">
    <location>
        <begin position="33"/>
        <end position="50"/>
    </location>
</feature>
<organism evidence="3">
    <name type="scientific">freshwater metagenome</name>
    <dbReference type="NCBI Taxonomy" id="449393"/>
    <lineage>
        <taxon>unclassified sequences</taxon>
        <taxon>metagenomes</taxon>
        <taxon>ecological metagenomes</taxon>
    </lineage>
</organism>
<evidence type="ECO:0000313" key="7">
    <source>
        <dbReference type="EMBL" id="CAB4919622.1"/>
    </source>
</evidence>
<proteinExistence type="predicted"/>
<feature type="transmembrane region" description="Helical" evidence="1">
    <location>
        <begin position="108"/>
        <end position="125"/>
    </location>
</feature>
<evidence type="ECO:0000313" key="10">
    <source>
        <dbReference type="EMBL" id="CAB5074939.1"/>
    </source>
</evidence>
<accession>A0A6J6P702</accession>
<evidence type="ECO:0000313" key="3">
    <source>
        <dbReference type="EMBL" id="CAB4695221.1"/>
    </source>
</evidence>
<keyword evidence="1" id="KW-0472">Membrane</keyword>
<dbReference type="EMBL" id="CAFBMY010000026">
    <property type="protein sequence ID" value="CAB4919622.1"/>
    <property type="molecule type" value="Genomic_DNA"/>
</dbReference>
<evidence type="ECO:0000313" key="2">
    <source>
        <dbReference type="EMBL" id="CAB4659526.1"/>
    </source>
</evidence>
<feature type="transmembrane region" description="Helical" evidence="1">
    <location>
        <begin position="59"/>
        <end position="78"/>
    </location>
</feature>
<evidence type="ECO:0000256" key="1">
    <source>
        <dbReference type="SAM" id="Phobius"/>
    </source>
</evidence>
<keyword evidence="1" id="KW-1133">Transmembrane helix</keyword>
<evidence type="ECO:0000313" key="8">
    <source>
        <dbReference type="EMBL" id="CAB4972677.1"/>
    </source>
</evidence>
<gene>
    <name evidence="2" type="ORF">UFOPK2254_00654</name>
    <name evidence="3" type="ORF">UFOPK2646_00139</name>
    <name evidence="4" type="ORF">UFOPK2907_00397</name>
    <name evidence="5" type="ORF">UFOPK3197_00444</name>
    <name evidence="6" type="ORF">UFOPK3241_01132</name>
    <name evidence="7" type="ORF">UFOPK3707_00279</name>
    <name evidence="8" type="ORF">UFOPK3937_00247</name>
    <name evidence="9" type="ORF">UFOPK4265_00155</name>
    <name evidence="10" type="ORF">UFOPK4401_00684</name>
</gene>
<evidence type="ECO:0000313" key="5">
    <source>
        <dbReference type="EMBL" id="CAB4824886.1"/>
    </source>
</evidence>
<dbReference type="EMBL" id="CAEZZR010000025">
    <property type="protein sequence ID" value="CAB4768118.1"/>
    <property type="molecule type" value="Genomic_DNA"/>
</dbReference>
<feature type="transmembrane region" description="Helical" evidence="1">
    <location>
        <begin position="84"/>
        <end position="101"/>
    </location>
</feature>
<dbReference type="EMBL" id="CAFBRB010000062">
    <property type="protein sequence ID" value="CAB5074939.1"/>
    <property type="molecule type" value="Genomic_DNA"/>
</dbReference>
<protein>
    <submittedName>
        <fullName evidence="3">Unannotated protein</fullName>
    </submittedName>
</protein>
<dbReference type="EMBL" id="CAFAZX010000075">
    <property type="protein sequence ID" value="CAB4844813.1"/>
    <property type="molecule type" value="Genomic_DNA"/>
</dbReference>
<dbReference type="EMBL" id="CAFBOJ010000015">
    <property type="protein sequence ID" value="CAB4972677.1"/>
    <property type="molecule type" value="Genomic_DNA"/>
</dbReference>
<evidence type="ECO:0000313" key="9">
    <source>
        <dbReference type="EMBL" id="CAB5046490.1"/>
    </source>
</evidence>
<evidence type="ECO:0000313" key="4">
    <source>
        <dbReference type="EMBL" id="CAB4768118.1"/>
    </source>
</evidence>
<dbReference type="EMBL" id="CAFABI010000033">
    <property type="protein sequence ID" value="CAB4824886.1"/>
    <property type="molecule type" value="Genomic_DNA"/>
</dbReference>
<evidence type="ECO:0000313" key="6">
    <source>
        <dbReference type="EMBL" id="CAB4844813.1"/>
    </source>
</evidence>
<keyword evidence="1" id="KW-0812">Transmembrane</keyword>
<dbReference type="EMBL" id="CAEZYB010000008">
    <property type="protein sequence ID" value="CAB4695221.1"/>
    <property type="molecule type" value="Genomic_DNA"/>
</dbReference>
<reference evidence="3" key="1">
    <citation type="submission" date="2020-05" db="EMBL/GenBank/DDBJ databases">
        <authorList>
            <person name="Chiriac C."/>
            <person name="Salcher M."/>
            <person name="Ghai R."/>
            <person name="Kavagutti S V."/>
        </authorList>
    </citation>
    <scope>NUCLEOTIDE SEQUENCE</scope>
</reference>
<sequence length="165" mass="18595">MLGNRVLRSLALNAVFFLSIALAHHLGGGDLAPSPLLAPLFFLSTFLFAIRPPRELDGPFLAFILLLFQVLGHLAFHLPPAQSFVRMSTAHIVAVVISFVATRKFEECFLNLLAFVHWAFIPSTFKRFTFSYQEIFGGFRFICGFRNELFRSINHTRAPPILLAD</sequence>
<dbReference type="AlphaFoldDB" id="A0A6J6P702"/>
<dbReference type="EMBL" id="CAEZWO010000051">
    <property type="protein sequence ID" value="CAB4659526.1"/>
    <property type="molecule type" value="Genomic_DNA"/>
</dbReference>
<name>A0A6J6P702_9ZZZZ</name>
<dbReference type="EMBL" id="CAFBQK010000010">
    <property type="protein sequence ID" value="CAB5046490.1"/>
    <property type="molecule type" value="Genomic_DNA"/>
</dbReference>